<dbReference type="Pfam" id="PF08212">
    <property type="entry name" value="Lipocalin_2"/>
    <property type="match status" value="1"/>
</dbReference>
<protein>
    <recommendedName>
        <fullName evidence="2">Outer membrane lipoprotein Blc</fullName>
    </recommendedName>
</protein>
<dbReference type="PROSITE" id="PS51257">
    <property type="entry name" value="PROKAR_LIPOPROTEIN"/>
    <property type="match status" value="1"/>
</dbReference>
<dbReference type="InterPro" id="IPR022272">
    <property type="entry name" value="Lipocalin_CS"/>
</dbReference>
<sequence length="180" mass="20003">MKLSAKLKLSLSLISFALISACGGKPGPVGNSAVPEPAKAVELDRYLGKWFEMARYEAPFQKGCDGVTADYSLRDDGKIKVINSCTKEGKTTTANGKAKIVEGSRNAKLKVSFFGPFYGDYWVLDRAEDYSWAIVGEPSGRYLWMLTRQAQPEPQVRARIEARVRELGYDWNLVRVTDQG</sequence>
<evidence type="ECO:0000313" key="5">
    <source>
        <dbReference type="Proteomes" id="UP000663923"/>
    </source>
</evidence>
<dbReference type="InterPro" id="IPR022271">
    <property type="entry name" value="Lipocalin_ApoD"/>
</dbReference>
<keyword evidence="2" id="KW-0472">Membrane</keyword>
<dbReference type="InterPro" id="IPR000566">
    <property type="entry name" value="Lipocln_cytosolic_FA-bd_dom"/>
</dbReference>
<feature type="signal peptide" evidence="2">
    <location>
        <begin position="1"/>
        <end position="17"/>
    </location>
</feature>
<keyword evidence="2" id="KW-0446">Lipid-binding</keyword>
<comment type="function">
    <text evidence="2">Involved in the storage or transport of lipids necessary for membrane maintenance under stressful conditions. Displays a binding preference for lysophospholipids.</text>
</comment>
<evidence type="ECO:0000256" key="1">
    <source>
        <dbReference type="ARBA" id="ARBA00006889"/>
    </source>
</evidence>
<accession>A0ABX7T6J1</accession>
<dbReference type="PRINTS" id="PR01171">
    <property type="entry name" value="BCTLIPOCALIN"/>
</dbReference>
<dbReference type="PIRSF" id="PIRSF036893">
    <property type="entry name" value="Lipocalin_ApoD"/>
    <property type="match status" value="1"/>
</dbReference>
<dbReference type="EMBL" id="CP071794">
    <property type="protein sequence ID" value="QTD56741.1"/>
    <property type="molecule type" value="Genomic_DNA"/>
</dbReference>
<evidence type="ECO:0000313" key="4">
    <source>
        <dbReference type="EMBL" id="QTD56741.1"/>
    </source>
</evidence>
<dbReference type="InterPro" id="IPR047202">
    <property type="entry name" value="Lipocalin_Blc-like_dom"/>
</dbReference>
<dbReference type="CDD" id="cd19438">
    <property type="entry name" value="lipocalin_Blc-like"/>
    <property type="match status" value="1"/>
</dbReference>
<dbReference type="InterPro" id="IPR002446">
    <property type="entry name" value="Lipocalin_bac"/>
</dbReference>
<name>A0ABX7T6J1_9SPHN</name>
<keyword evidence="2" id="KW-0732">Signal</keyword>
<dbReference type="Gene3D" id="2.40.128.20">
    <property type="match status" value="1"/>
</dbReference>
<dbReference type="RefSeq" id="WP_207988668.1">
    <property type="nucleotide sequence ID" value="NZ_CP071794.1"/>
</dbReference>
<proteinExistence type="inferred from homology"/>
<keyword evidence="2" id="KW-0449">Lipoprotein</keyword>
<evidence type="ECO:0000259" key="3">
    <source>
        <dbReference type="Pfam" id="PF08212"/>
    </source>
</evidence>
<organism evidence="4 5">
    <name type="scientific">Parasphingorhabdus cellanae</name>
    <dbReference type="NCBI Taxonomy" id="2806553"/>
    <lineage>
        <taxon>Bacteria</taxon>
        <taxon>Pseudomonadati</taxon>
        <taxon>Pseudomonadota</taxon>
        <taxon>Alphaproteobacteria</taxon>
        <taxon>Sphingomonadales</taxon>
        <taxon>Sphingomonadaceae</taxon>
        <taxon>Parasphingorhabdus</taxon>
    </lineage>
</organism>
<comment type="similarity">
    <text evidence="1 2">Belongs to the calycin superfamily. Lipocalin family.</text>
</comment>
<dbReference type="PANTHER" id="PTHR10612">
    <property type="entry name" value="APOLIPOPROTEIN D"/>
    <property type="match status" value="1"/>
</dbReference>
<evidence type="ECO:0000256" key="2">
    <source>
        <dbReference type="PIRNR" id="PIRNR036893"/>
    </source>
</evidence>
<reference evidence="4 5" key="1">
    <citation type="submission" date="2021-03" db="EMBL/GenBank/DDBJ databases">
        <title>Complete genome of Parasphingorhabdus_sp.JHSY0214.</title>
        <authorList>
            <person name="Yoo J.H."/>
            <person name="Bae J.W."/>
        </authorList>
    </citation>
    <scope>NUCLEOTIDE SEQUENCE [LARGE SCALE GENOMIC DNA]</scope>
    <source>
        <strain evidence="4 5">JHSY0214</strain>
    </source>
</reference>
<dbReference type="PANTHER" id="PTHR10612:SF34">
    <property type="entry name" value="APOLIPOPROTEIN D"/>
    <property type="match status" value="1"/>
</dbReference>
<comment type="subcellular location">
    <subcellularLocation>
        <location evidence="2">Cell outer membrane</location>
    </subcellularLocation>
</comment>
<dbReference type="InterPro" id="IPR012674">
    <property type="entry name" value="Calycin"/>
</dbReference>
<dbReference type="SUPFAM" id="SSF50814">
    <property type="entry name" value="Lipocalins"/>
    <property type="match status" value="1"/>
</dbReference>
<feature type="chain" id="PRO_5045017464" description="Outer membrane lipoprotein Blc" evidence="2">
    <location>
        <begin position="18"/>
        <end position="180"/>
    </location>
</feature>
<dbReference type="Proteomes" id="UP000663923">
    <property type="component" value="Chromosome"/>
</dbReference>
<feature type="domain" description="Lipocalin/cytosolic fatty-acid binding" evidence="3">
    <location>
        <begin position="41"/>
        <end position="178"/>
    </location>
</feature>
<keyword evidence="2" id="KW-0998">Cell outer membrane</keyword>
<dbReference type="PROSITE" id="PS00213">
    <property type="entry name" value="LIPOCALIN"/>
    <property type="match status" value="1"/>
</dbReference>
<keyword evidence="5" id="KW-1185">Reference proteome</keyword>
<comment type="subunit">
    <text evidence="2">Homodimer.</text>
</comment>
<gene>
    <name evidence="4" type="ORF">J4G78_03950</name>
</gene>